<reference evidence="2" key="2">
    <citation type="submission" date="2020-09" db="EMBL/GenBank/DDBJ databases">
        <authorList>
            <person name="Sun Q."/>
            <person name="Ohkuma M."/>
        </authorList>
    </citation>
    <scope>NUCLEOTIDE SEQUENCE</scope>
    <source>
        <strain evidence="2">JCM 30078</strain>
    </source>
</reference>
<evidence type="ECO:0000256" key="1">
    <source>
        <dbReference type="SAM" id="SignalP"/>
    </source>
</evidence>
<keyword evidence="1" id="KW-0732">Signal</keyword>
<dbReference type="RefSeq" id="WP_188981436.1">
    <property type="nucleotide sequence ID" value="NZ_BMPO01000001.1"/>
</dbReference>
<feature type="chain" id="PRO_5037747161" description="DUF2066 domain-containing protein" evidence="1">
    <location>
        <begin position="22"/>
        <end position="346"/>
    </location>
</feature>
<evidence type="ECO:0008006" key="4">
    <source>
        <dbReference type="Google" id="ProtNLM"/>
    </source>
</evidence>
<dbReference type="Pfam" id="PF09839">
    <property type="entry name" value="DUF2066"/>
    <property type="match status" value="1"/>
</dbReference>
<protein>
    <recommendedName>
        <fullName evidence="4">DUF2066 domain-containing protein</fullName>
    </recommendedName>
</protein>
<dbReference type="EMBL" id="BMPO01000001">
    <property type="protein sequence ID" value="GGJ81121.1"/>
    <property type="molecule type" value="Genomic_DNA"/>
</dbReference>
<evidence type="ECO:0000313" key="3">
    <source>
        <dbReference type="Proteomes" id="UP000635983"/>
    </source>
</evidence>
<reference evidence="2" key="1">
    <citation type="journal article" date="2014" name="Int. J. Syst. Evol. Microbiol.">
        <title>Complete genome sequence of Corynebacterium casei LMG S-19264T (=DSM 44701T), isolated from a smear-ripened cheese.</title>
        <authorList>
            <consortium name="US DOE Joint Genome Institute (JGI-PGF)"/>
            <person name="Walter F."/>
            <person name="Albersmeier A."/>
            <person name="Kalinowski J."/>
            <person name="Ruckert C."/>
        </authorList>
    </citation>
    <scope>NUCLEOTIDE SEQUENCE</scope>
    <source>
        <strain evidence="2">JCM 30078</strain>
    </source>
</reference>
<keyword evidence="3" id="KW-1185">Reference proteome</keyword>
<dbReference type="AlphaFoldDB" id="A0A917URT5"/>
<feature type="signal peptide" evidence="1">
    <location>
        <begin position="1"/>
        <end position="21"/>
    </location>
</feature>
<organism evidence="2 3">
    <name type="scientific">Pseudomonas matsuisoli</name>
    <dbReference type="NCBI Taxonomy" id="1515666"/>
    <lineage>
        <taxon>Bacteria</taxon>
        <taxon>Pseudomonadati</taxon>
        <taxon>Pseudomonadota</taxon>
        <taxon>Gammaproteobacteria</taxon>
        <taxon>Pseudomonadales</taxon>
        <taxon>Pseudomonadaceae</taxon>
        <taxon>Pseudomonas</taxon>
    </lineage>
</organism>
<gene>
    <name evidence="2" type="ORF">GCM10009304_03760</name>
</gene>
<evidence type="ECO:0000313" key="2">
    <source>
        <dbReference type="EMBL" id="GGJ81121.1"/>
    </source>
</evidence>
<name>A0A917URT5_9PSED</name>
<dbReference type="Proteomes" id="UP000635983">
    <property type="component" value="Unassembled WGS sequence"/>
</dbReference>
<proteinExistence type="predicted"/>
<sequence length="346" mass="37353">MRFTPRLVLTCLALSALPLHAATLDDLYQVREPVSSQQPDARDQALQAAFETLVLRLTGKKEAASDPSIAALKKDPQQVVSQYGYEADRLVVDFDPLTTERALRQAGLPLWGASRPALLTWWLDRAEDGTNNLAGDNQAAANALREAARYRGLPLRLPLADLEEQLVATTDNLANPGGGALTDASQRYDADGILTVRAAQQDGVWRADWQLALGEQQEKGSAQADSREGLADAIMLTLSERLAPRFAITPGASSTFDVQISGVTLDRYAELQRALEPFGAQMLSIEGADARYRVNASEQQLRAQLELIQLTESSAPPPAAQAIDANAVPAPAALDPAAPKTLYFSW</sequence>
<dbReference type="InterPro" id="IPR018642">
    <property type="entry name" value="DUF2066"/>
</dbReference>
<accession>A0A917URT5</accession>
<comment type="caution">
    <text evidence="2">The sequence shown here is derived from an EMBL/GenBank/DDBJ whole genome shotgun (WGS) entry which is preliminary data.</text>
</comment>